<evidence type="ECO:0000313" key="2">
    <source>
        <dbReference type="EMBL" id="GGP18129.1"/>
    </source>
</evidence>
<organism evidence="2 3">
    <name type="scientific">Silvimonas iriomotensis</name>
    <dbReference type="NCBI Taxonomy" id="449662"/>
    <lineage>
        <taxon>Bacteria</taxon>
        <taxon>Pseudomonadati</taxon>
        <taxon>Pseudomonadota</taxon>
        <taxon>Betaproteobacteria</taxon>
        <taxon>Neisseriales</taxon>
        <taxon>Chitinibacteraceae</taxon>
        <taxon>Silvimonas</taxon>
    </lineage>
</organism>
<protein>
    <recommendedName>
        <fullName evidence="1">Peptidase M24 domain-containing protein</fullName>
    </recommendedName>
</protein>
<proteinExistence type="predicted"/>
<dbReference type="EMBL" id="BMLX01000001">
    <property type="protein sequence ID" value="GGP18129.1"/>
    <property type="molecule type" value="Genomic_DNA"/>
</dbReference>
<dbReference type="SUPFAM" id="SSF55920">
    <property type="entry name" value="Creatinase/aminopeptidase"/>
    <property type="match status" value="1"/>
</dbReference>
<accession>A0ABQ2P4V6</accession>
<feature type="domain" description="Peptidase M24" evidence="1">
    <location>
        <begin position="11"/>
        <end position="224"/>
    </location>
</feature>
<dbReference type="InterPro" id="IPR050659">
    <property type="entry name" value="Peptidase_M24B"/>
</dbReference>
<dbReference type="Pfam" id="PF00557">
    <property type="entry name" value="Peptidase_M24"/>
    <property type="match status" value="1"/>
</dbReference>
<comment type="caution">
    <text evidence="2">The sequence shown here is derived from an EMBL/GenBank/DDBJ whole genome shotgun (WGS) entry which is preliminary data.</text>
</comment>
<dbReference type="InterPro" id="IPR036005">
    <property type="entry name" value="Creatinase/aminopeptidase-like"/>
</dbReference>
<evidence type="ECO:0000313" key="3">
    <source>
        <dbReference type="Proteomes" id="UP000637267"/>
    </source>
</evidence>
<sequence>MPVAASLVTSHRAVQRAAKQVLAELPKLITPDDTEQTIAATAYAGLVALGYPDTWYYQCPALVLLGSRSCLSVSGRDYRPGNEPVGKHNLVTVDLSPVMDGHWGDCARSFYIEEGRVTDEPESPALAEGKAFLAGLHQRMQATVRPDWTFDKLFRWTNAEIAAAGFENLDFLGNVGHSIATARADRQFIEASNTHLLSDVPFFTFEPHVRCSAGHWGFKHENIFYFDAGGDLTEL</sequence>
<dbReference type="PANTHER" id="PTHR46112">
    <property type="entry name" value="AMINOPEPTIDASE"/>
    <property type="match status" value="1"/>
</dbReference>
<dbReference type="Proteomes" id="UP000637267">
    <property type="component" value="Unassembled WGS sequence"/>
</dbReference>
<dbReference type="CDD" id="cd01066">
    <property type="entry name" value="APP_MetAP"/>
    <property type="match status" value="1"/>
</dbReference>
<gene>
    <name evidence="2" type="ORF">GCM10010970_03320</name>
</gene>
<name>A0ABQ2P4V6_9NEIS</name>
<dbReference type="Gene3D" id="3.90.230.10">
    <property type="entry name" value="Creatinase/methionine aminopeptidase superfamily"/>
    <property type="match status" value="1"/>
</dbReference>
<dbReference type="RefSeq" id="WP_188701684.1">
    <property type="nucleotide sequence ID" value="NZ_BMLX01000001.1"/>
</dbReference>
<reference evidence="3" key="1">
    <citation type="journal article" date="2019" name="Int. J. Syst. Evol. Microbiol.">
        <title>The Global Catalogue of Microorganisms (GCM) 10K type strain sequencing project: providing services to taxonomists for standard genome sequencing and annotation.</title>
        <authorList>
            <consortium name="The Broad Institute Genomics Platform"/>
            <consortium name="The Broad Institute Genome Sequencing Center for Infectious Disease"/>
            <person name="Wu L."/>
            <person name="Ma J."/>
        </authorList>
    </citation>
    <scope>NUCLEOTIDE SEQUENCE [LARGE SCALE GENOMIC DNA]</scope>
    <source>
        <strain evidence="3">CGMCC 1.8859</strain>
    </source>
</reference>
<keyword evidence="3" id="KW-1185">Reference proteome</keyword>
<dbReference type="InterPro" id="IPR000994">
    <property type="entry name" value="Pept_M24"/>
</dbReference>
<evidence type="ECO:0000259" key="1">
    <source>
        <dbReference type="Pfam" id="PF00557"/>
    </source>
</evidence>
<dbReference type="PANTHER" id="PTHR46112:SF2">
    <property type="entry name" value="XAA-PRO AMINOPEPTIDASE P-RELATED"/>
    <property type="match status" value="1"/>
</dbReference>